<proteinExistence type="inferred from homology"/>
<dbReference type="CDD" id="cd03241">
    <property type="entry name" value="ABC_RecN"/>
    <property type="match status" value="2"/>
</dbReference>
<dbReference type="GO" id="GO:0006310">
    <property type="term" value="P:DNA recombination"/>
    <property type="evidence" value="ECO:0007669"/>
    <property type="project" value="InterPro"/>
</dbReference>
<evidence type="ECO:0000313" key="12">
    <source>
        <dbReference type="EMBL" id="SEA34523.1"/>
    </source>
</evidence>
<evidence type="ECO:0000256" key="1">
    <source>
        <dbReference type="ARBA" id="ARBA00003618"/>
    </source>
</evidence>
<gene>
    <name evidence="12" type="ORF">SAMN05192529_11482</name>
</gene>
<dbReference type="Gene3D" id="3.40.50.300">
    <property type="entry name" value="P-loop containing nucleotide triphosphate hydrolases"/>
    <property type="match status" value="2"/>
</dbReference>
<name>A0A1H4AEI8_9BACT</name>
<reference evidence="12 13" key="1">
    <citation type="submission" date="2016-10" db="EMBL/GenBank/DDBJ databases">
        <authorList>
            <person name="de Groot N.N."/>
        </authorList>
    </citation>
    <scope>NUCLEOTIDE SEQUENCE [LARGE SCALE GENOMIC DNA]</scope>
    <source>
        <strain evidence="12 13">Vu-144</strain>
    </source>
</reference>
<comment type="function">
    <text evidence="1 9">May be involved in recombinational repair of damaged DNA.</text>
</comment>
<dbReference type="PANTHER" id="PTHR11059">
    <property type="entry name" value="DNA REPAIR PROTEIN RECN"/>
    <property type="match status" value="1"/>
</dbReference>
<feature type="coiled-coil region" evidence="10">
    <location>
        <begin position="159"/>
        <end position="220"/>
    </location>
</feature>
<evidence type="ECO:0000256" key="6">
    <source>
        <dbReference type="ARBA" id="ARBA00022840"/>
    </source>
</evidence>
<dbReference type="GO" id="GO:0043590">
    <property type="term" value="C:bacterial nucleoid"/>
    <property type="evidence" value="ECO:0007669"/>
    <property type="project" value="TreeGrafter"/>
</dbReference>
<keyword evidence="5 9" id="KW-0227">DNA damage</keyword>
<keyword evidence="4" id="KW-0547">Nucleotide-binding</keyword>
<dbReference type="GO" id="GO:0005524">
    <property type="term" value="F:ATP binding"/>
    <property type="evidence" value="ECO:0007669"/>
    <property type="project" value="UniProtKB-KW"/>
</dbReference>
<dbReference type="SUPFAM" id="SSF52540">
    <property type="entry name" value="P-loop containing nucleoside triphosphate hydrolases"/>
    <property type="match status" value="2"/>
</dbReference>
<protein>
    <recommendedName>
        <fullName evidence="3 9">DNA repair protein RecN</fullName>
    </recommendedName>
    <alternativeName>
        <fullName evidence="8 9">Recombination protein N</fullName>
    </alternativeName>
</protein>
<dbReference type="RefSeq" id="WP_091399034.1">
    <property type="nucleotide sequence ID" value="NZ_FNQY01000014.1"/>
</dbReference>
<dbReference type="InterPro" id="IPR003395">
    <property type="entry name" value="RecF/RecN/SMC_N"/>
</dbReference>
<evidence type="ECO:0000256" key="5">
    <source>
        <dbReference type="ARBA" id="ARBA00022763"/>
    </source>
</evidence>
<sequence>MIRQLQISNYAIIDHIEVNFQAGLNIITGETGAGKSILMGALSLILGARADTSVLKSADKKCVVECSFGVSGQKTIDQYLEAAELKEPGELIVRREIAASGKSRAFINDTPVTLQQLKELAVLLVDQHQQFDTLQLGESDFQRQVVDALAGNKTKIAGFQETFKNLQAVRTKLVRLEQEKASFDKEADFNQYLFDELTELNLQKGELEELDSELNLLSNAEEIKRALAETTGMLSEGEQPVVQTLRQLCSKLDHYRSYHEALSELSGRLKSTQIELQDIAQELESLSDHFNPDQERISVIQERLDKGYKLFKKHNVSTTDELLDIQADLQSKLDGVLDTQSQIEALREEEKKLLAEALKQAQAITKARQAEVEPLQEAVNKRLASVGMPAARIQVNIIQEADLNAFGQDLVEFLFDANKSGKFEPIRKVASGGELSRLMLCIKSLVAQSVELPTLIFDEIDTGISGEAAKQVGIIMKELSEKIQVIAITHQPQIAARAAHHLYVFKRPEPDASIRTDVRSLAKDERILTIAQMLGGEKPSTAAMQSAREMIESY</sequence>
<evidence type="ECO:0000256" key="9">
    <source>
        <dbReference type="PIRNR" id="PIRNR003128"/>
    </source>
</evidence>
<dbReference type="NCBIfam" id="TIGR00634">
    <property type="entry name" value="recN"/>
    <property type="match status" value="1"/>
</dbReference>
<evidence type="ECO:0000256" key="2">
    <source>
        <dbReference type="ARBA" id="ARBA00009441"/>
    </source>
</evidence>
<feature type="coiled-coil region" evidence="10">
    <location>
        <begin position="336"/>
        <end position="367"/>
    </location>
</feature>
<evidence type="ECO:0000256" key="7">
    <source>
        <dbReference type="ARBA" id="ARBA00023204"/>
    </source>
</evidence>
<organism evidence="12 13">
    <name type="scientific">Arachidicoccus rhizosphaerae</name>
    <dbReference type="NCBI Taxonomy" id="551991"/>
    <lineage>
        <taxon>Bacteria</taxon>
        <taxon>Pseudomonadati</taxon>
        <taxon>Bacteroidota</taxon>
        <taxon>Chitinophagia</taxon>
        <taxon>Chitinophagales</taxon>
        <taxon>Chitinophagaceae</taxon>
        <taxon>Arachidicoccus</taxon>
    </lineage>
</organism>
<dbReference type="PANTHER" id="PTHR11059:SF0">
    <property type="entry name" value="DNA REPAIR PROTEIN RECN"/>
    <property type="match status" value="1"/>
</dbReference>
<keyword evidence="7 9" id="KW-0234">DNA repair</keyword>
<dbReference type="AlphaFoldDB" id="A0A1H4AEI8"/>
<feature type="coiled-coil region" evidence="10">
    <location>
        <begin position="262"/>
        <end position="289"/>
    </location>
</feature>
<keyword evidence="13" id="KW-1185">Reference proteome</keyword>
<dbReference type="InterPro" id="IPR027417">
    <property type="entry name" value="P-loop_NTPase"/>
</dbReference>
<dbReference type="Pfam" id="PF02463">
    <property type="entry name" value="SMC_N"/>
    <property type="match status" value="1"/>
</dbReference>
<evidence type="ECO:0000256" key="4">
    <source>
        <dbReference type="ARBA" id="ARBA00022741"/>
    </source>
</evidence>
<dbReference type="PIRSF" id="PIRSF003128">
    <property type="entry name" value="RecN"/>
    <property type="match status" value="1"/>
</dbReference>
<comment type="similarity">
    <text evidence="2 9">Belongs to the RecN family.</text>
</comment>
<dbReference type="EMBL" id="FNQY01000014">
    <property type="protein sequence ID" value="SEA34523.1"/>
    <property type="molecule type" value="Genomic_DNA"/>
</dbReference>
<keyword evidence="10" id="KW-0175">Coiled coil</keyword>
<dbReference type="Proteomes" id="UP000199041">
    <property type="component" value="Unassembled WGS sequence"/>
</dbReference>
<dbReference type="GO" id="GO:0006281">
    <property type="term" value="P:DNA repair"/>
    <property type="evidence" value="ECO:0007669"/>
    <property type="project" value="UniProtKB-KW"/>
</dbReference>
<dbReference type="OrthoDB" id="9806954at2"/>
<evidence type="ECO:0000256" key="10">
    <source>
        <dbReference type="SAM" id="Coils"/>
    </source>
</evidence>
<evidence type="ECO:0000256" key="8">
    <source>
        <dbReference type="ARBA" id="ARBA00033408"/>
    </source>
</evidence>
<evidence type="ECO:0000259" key="11">
    <source>
        <dbReference type="Pfam" id="PF02463"/>
    </source>
</evidence>
<dbReference type="STRING" id="551991.SAMN05192529_11482"/>
<feature type="domain" description="RecF/RecN/SMC N-terminal" evidence="11">
    <location>
        <begin position="1"/>
        <end position="506"/>
    </location>
</feature>
<accession>A0A1H4AEI8</accession>
<evidence type="ECO:0000256" key="3">
    <source>
        <dbReference type="ARBA" id="ARBA00021315"/>
    </source>
</evidence>
<keyword evidence="6" id="KW-0067">ATP-binding</keyword>
<evidence type="ECO:0000313" key="13">
    <source>
        <dbReference type="Proteomes" id="UP000199041"/>
    </source>
</evidence>
<dbReference type="GO" id="GO:0009432">
    <property type="term" value="P:SOS response"/>
    <property type="evidence" value="ECO:0007669"/>
    <property type="project" value="TreeGrafter"/>
</dbReference>
<dbReference type="InterPro" id="IPR004604">
    <property type="entry name" value="DNA_recomb/repair_RecN"/>
</dbReference>